<evidence type="ECO:0000259" key="1">
    <source>
        <dbReference type="Pfam" id="PF05448"/>
    </source>
</evidence>
<dbReference type="AlphaFoldDB" id="A0A0Z8ER35"/>
<dbReference type="InterPro" id="IPR029058">
    <property type="entry name" value="AB_hydrolase_fold"/>
</dbReference>
<gene>
    <name evidence="2" type="ORF">I5V48_06180</name>
</gene>
<protein>
    <submittedName>
        <fullName evidence="2">Acetylxylan esterase</fullName>
    </submittedName>
</protein>
<dbReference type="InterPro" id="IPR008391">
    <property type="entry name" value="AXE1_dom"/>
</dbReference>
<dbReference type="Proteomes" id="UP000594569">
    <property type="component" value="Chromosome"/>
</dbReference>
<dbReference type="GO" id="GO:0005976">
    <property type="term" value="P:polysaccharide metabolic process"/>
    <property type="evidence" value="ECO:0007669"/>
    <property type="project" value="TreeGrafter"/>
</dbReference>
<evidence type="ECO:0000313" key="2">
    <source>
        <dbReference type="EMBL" id="QPO25602.1"/>
    </source>
</evidence>
<dbReference type="GO" id="GO:0052689">
    <property type="term" value="F:carboxylic ester hydrolase activity"/>
    <property type="evidence" value="ECO:0007669"/>
    <property type="project" value="TreeGrafter"/>
</dbReference>
<organism evidence="2 3">
    <name type="scientific">Streptococcus suis</name>
    <dbReference type="NCBI Taxonomy" id="1307"/>
    <lineage>
        <taxon>Bacteria</taxon>
        <taxon>Bacillati</taxon>
        <taxon>Bacillota</taxon>
        <taxon>Bacilli</taxon>
        <taxon>Lactobacillales</taxon>
        <taxon>Streptococcaceae</taxon>
        <taxon>Streptococcus</taxon>
    </lineage>
</organism>
<sequence length="319" mass="36816">MIETMSLEQMKQYYRRQEKPDDIDKFWSDAIASVEHPISYELFERDCTTDAIKTYELYFEGTDFSKVYAKCLFPKTDKKIPVIFHFHGYQGQSREWSELLKFVAVGYGVIAMDVRGQAGKSQDFGRFEGTTAKGQVIRGMIEGPSKLFFKDVYLDVYRLVEIVSTFDFVESTHLFAYGASQGGALALVAAALNPKISKVMTVYPFLSDFKRVLELGNNSEAYDELFRYFKFTDPFHETEEDILHTLSYIDVKNLAHRISCPVGFVTGLEDEVCPPSTQFAIFNRLNCEKNMQIVPEYGHEQFFVKVNDYIFEWLLGIRL</sequence>
<evidence type="ECO:0000313" key="3">
    <source>
        <dbReference type="Proteomes" id="UP000594569"/>
    </source>
</evidence>
<proteinExistence type="predicted"/>
<dbReference type="Pfam" id="PF05448">
    <property type="entry name" value="AXE1"/>
    <property type="match status" value="1"/>
</dbReference>
<name>A0A0Z8ER35_STRSU</name>
<feature type="domain" description="Acetyl xylan esterase" evidence="1">
    <location>
        <begin position="4"/>
        <end position="315"/>
    </location>
</feature>
<accession>A0A0Z8ER35</accession>
<dbReference type="PANTHER" id="PTHR40111">
    <property type="entry name" value="CEPHALOSPORIN-C DEACETYLASE"/>
    <property type="match status" value="1"/>
</dbReference>
<dbReference type="EMBL" id="CP065430">
    <property type="protein sequence ID" value="QPO25602.1"/>
    <property type="molecule type" value="Genomic_DNA"/>
</dbReference>
<dbReference type="SUPFAM" id="SSF53474">
    <property type="entry name" value="alpha/beta-Hydrolases"/>
    <property type="match status" value="1"/>
</dbReference>
<dbReference type="PANTHER" id="PTHR40111:SF1">
    <property type="entry name" value="CEPHALOSPORIN-C DEACETYLASE"/>
    <property type="match status" value="1"/>
</dbReference>
<reference evidence="2 3" key="1">
    <citation type="submission" date="2020-12" db="EMBL/GenBank/DDBJ databases">
        <title>Nonconservative transfer and diversity of a new family of integrative and conjugative elements associated with antibiotic resistance in zoonotic pathogen Streptococcus suis.</title>
        <authorList>
            <person name="Huang J."/>
        </authorList>
    </citation>
    <scope>NUCLEOTIDE SEQUENCE [LARGE SCALE GENOMIC DNA]</scope>
    <source>
        <strain evidence="2 3">YZDH1</strain>
    </source>
</reference>
<dbReference type="Gene3D" id="3.40.50.1820">
    <property type="entry name" value="alpha/beta hydrolase"/>
    <property type="match status" value="1"/>
</dbReference>
<dbReference type="InterPro" id="IPR039069">
    <property type="entry name" value="CE7"/>
</dbReference>
<dbReference type="RefSeq" id="WP_014638954.1">
    <property type="nucleotide sequence ID" value="NZ_CEDT01000027.1"/>
</dbReference>